<evidence type="ECO:0008006" key="4">
    <source>
        <dbReference type="Google" id="ProtNLM"/>
    </source>
</evidence>
<accession>A0A7W7MUH5</accession>
<proteinExistence type="predicted"/>
<dbReference type="RefSeq" id="WP_184998489.1">
    <property type="nucleotide sequence ID" value="NZ_BOMK01000067.1"/>
</dbReference>
<organism evidence="2 3">
    <name type="scientific">Actinoplanes digitatis</name>
    <dbReference type="NCBI Taxonomy" id="1868"/>
    <lineage>
        <taxon>Bacteria</taxon>
        <taxon>Bacillati</taxon>
        <taxon>Actinomycetota</taxon>
        <taxon>Actinomycetes</taxon>
        <taxon>Micromonosporales</taxon>
        <taxon>Micromonosporaceae</taxon>
        <taxon>Actinoplanes</taxon>
    </lineage>
</organism>
<dbReference type="Proteomes" id="UP000578112">
    <property type="component" value="Unassembled WGS sequence"/>
</dbReference>
<feature type="signal peptide" evidence="1">
    <location>
        <begin position="1"/>
        <end position="30"/>
    </location>
</feature>
<protein>
    <recommendedName>
        <fullName evidence="4">DUF11 domain-containing protein</fullName>
    </recommendedName>
</protein>
<dbReference type="AlphaFoldDB" id="A0A7W7MUH5"/>
<reference evidence="2 3" key="1">
    <citation type="submission" date="2020-08" db="EMBL/GenBank/DDBJ databases">
        <title>Sequencing the genomes of 1000 actinobacteria strains.</title>
        <authorList>
            <person name="Klenk H.-P."/>
        </authorList>
    </citation>
    <scope>NUCLEOTIDE SEQUENCE [LARGE SCALE GENOMIC DNA]</scope>
    <source>
        <strain evidence="2 3">DSM 43149</strain>
    </source>
</reference>
<dbReference type="EMBL" id="JACHNH010000001">
    <property type="protein sequence ID" value="MBB4767483.1"/>
    <property type="molecule type" value="Genomic_DNA"/>
</dbReference>
<comment type="caution">
    <text evidence="2">The sequence shown here is derived from an EMBL/GenBank/DDBJ whole genome shotgun (WGS) entry which is preliminary data.</text>
</comment>
<sequence length="466" mass="48760">MISYIGRFTALLAIGAGALGSAVTSSPAAAAPAKPTVVLEHVRLTPGGVGQSPFVGLRRAGAAVTLHDVVVEVDGGDVSRFATVLPFPGDDGCTVTGARLTCRLGESRISQGYAALVPLRVKGLDSAAVGDTGTLTTTVTSREFGAAVRRSTVTVAESVAMEPGGFINRDVRPGQRVGLPLTLRNTGAQPITSTVMWFYREAMYQYPQSFKNCGYGTKRIVCRFDDDVPPGATYRLSESFAVTVRKQVPAPGTIGQSFSWGTPADAKNALDDFGAEQPRNGTGSVLRLVPSQGEAPASTPGQGAPQTTGSIFDPAQSVFFKVIGRNVADLAAIGADARGKRGKTITVKVGAKNLGPAFVFGITKPAAVVIVSRPKGTKVVSVPAGCLPSSKGKVVPRKDPRGAAEYRCVTTVNPFEVGKRITWAFKLRIDKKGALTGRVRVVPSTVDGKRTNDTAKLRINPPAKKK</sequence>
<name>A0A7W7MUH5_9ACTN</name>
<evidence type="ECO:0000313" key="2">
    <source>
        <dbReference type="EMBL" id="MBB4767483.1"/>
    </source>
</evidence>
<evidence type="ECO:0000256" key="1">
    <source>
        <dbReference type="SAM" id="SignalP"/>
    </source>
</evidence>
<keyword evidence="3" id="KW-1185">Reference proteome</keyword>
<evidence type="ECO:0000313" key="3">
    <source>
        <dbReference type="Proteomes" id="UP000578112"/>
    </source>
</evidence>
<feature type="chain" id="PRO_5030579996" description="DUF11 domain-containing protein" evidence="1">
    <location>
        <begin position="31"/>
        <end position="466"/>
    </location>
</feature>
<keyword evidence="1" id="KW-0732">Signal</keyword>
<gene>
    <name evidence="2" type="ORF">BJ971_008039</name>
</gene>